<feature type="compositionally biased region" description="Polar residues" evidence="8">
    <location>
        <begin position="750"/>
        <end position="764"/>
    </location>
</feature>
<keyword evidence="7" id="KW-0472">Membrane</keyword>
<accession>A0A316W4J8</accession>
<dbReference type="GO" id="GO:0070971">
    <property type="term" value="C:endoplasmic reticulum exit site"/>
    <property type="evidence" value="ECO:0007669"/>
    <property type="project" value="TreeGrafter"/>
</dbReference>
<evidence type="ECO:0000259" key="9">
    <source>
        <dbReference type="Pfam" id="PF12931"/>
    </source>
</evidence>
<dbReference type="GO" id="GO:0015031">
    <property type="term" value="P:protein transport"/>
    <property type="evidence" value="ECO:0007669"/>
    <property type="project" value="UniProtKB-KW"/>
</dbReference>
<comment type="function">
    <text evidence="6 7">Involved in the initiation of assembly of the COPII coat required for the formation of transport vesicles from the endoplasmic reticulum (ER) and the selection of cargo molecules. Also involved in autophagy.</text>
</comment>
<feature type="compositionally biased region" description="Low complexity" evidence="8">
    <location>
        <begin position="509"/>
        <end position="518"/>
    </location>
</feature>
<dbReference type="Pfam" id="PF12931">
    <property type="entry name" value="TPR_Sec16"/>
    <property type="match status" value="1"/>
</dbReference>
<evidence type="ECO:0000256" key="2">
    <source>
        <dbReference type="ARBA" id="ARBA00005927"/>
    </source>
</evidence>
<feature type="compositionally biased region" description="Low complexity" evidence="8">
    <location>
        <begin position="1978"/>
        <end position="1998"/>
    </location>
</feature>
<feature type="region of interest" description="Disordered" evidence="8">
    <location>
        <begin position="1"/>
        <end position="193"/>
    </location>
</feature>
<dbReference type="RefSeq" id="XP_025371644.1">
    <property type="nucleotide sequence ID" value="XM_025513321.1"/>
</dbReference>
<feature type="region of interest" description="Disordered" evidence="8">
    <location>
        <begin position="232"/>
        <end position="254"/>
    </location>
</feature>
<gene>
    <name evidence="11" type="ORF">IE81DRAFT_321380</name>
</gene>
<keyword evidence="4 7" id="KW-0256">Endoplasmic reticulum</keyword>
<comment type="similarity">
    <text evidence="2 7">Belongs to the SEC16 family.</text>
</comment>
<feature type="compositionally biased region" description="Polar residues" evidence="8">
    <location>
        <begin position="520"/>
        <end position="530"/>
    </location>
</feature>
<organism evidence="11 12">
    <name type="scientific">Ceraceosorus guamensis</name>
    <dbReference type="NCBI Taxonomy" id="1522189"/>
    <lineage>
        <taxon>Eukaryota</taxon>
        <taxon>Fungi</taxon>
        <taxon>Dikarya</taxon>
        <taxon>Basidiomycota</taxon>
        <taxon>Ustilaginomycotina</taxon>
        <taxon>Exobasidiomycetes</taxon>
        <taxon>Ceraceosorales</taxon>
        <taxon>Ceraceosoraceae</taxon>
        <taxon>Ceraceosorus</taxon>
    </lineage>
</organism>
<feature type="region of interest" description="Disordered" evidence="8">
    <location>
        <begin position="292"/>
        <end position="321"/>
    </location>
</feature>
<proteinExistence type="inferred from homology"/>
<dbReference type="InParanoid" id="A0A316W4J8"/>
<feature type="compositionally biased region" description="Basic and acidic residues" evidence="8">
    <location>
        <begin position="647"/>
        <end position="662"/>
    </location>
</feature>
<feature type="region of interest" description="Disordered" evidence="8">
    <location>
        <begin position="1940"/>
        <end position="2097"/>
    </location>
</feature>
<dbReference type="PANTHER" id="PTHR13402:SF6">
    <property type="entry name" value="SECRETORY 16, ISOFORM I"/>
    <property type="match status" value="1"/>
</dbReference>
<dbReference type="GO" id="GO:0007030">
    <property type="term" value="P:Golgi organization"/>
    <property type="evidence" value="ECO:0007669"/>
    <property type="project" value="TreeGrafter"/>
</dbReference>
<sequence>MSAEHSTDSSPPTGAGEPSTATQLQSVGEPSRVHAAKPSVANAASLFGADGDADPFASIAAEPQTVDGADAGAGGTTQASALSTLGEEAEPAYSSNATPTALQVPDSHAHNDSLASPSSLFGEQTASAAGVDDWFGGSAAHATADSTGDQQGQGAHGADLADPNAWPSYDDYAGQGAQEYGEQHDAYGAYEGYDAQQAQNGQYGSYDPAQQGAYSAQYGTYDASQQHTYDGQYQAQEMPQSAPQSAQQYGAYGVSQQQQNTYEVGQHDYGAPQGGQGYADYYSEGYDAAEQSAQNYTQQADSYEAGTGHQNGYDPTHAHANYAGQQSAQSYAADVYGQQYTTDPANQYGLHSDYASNAAYDPNAQQGAYDYSRAHHNAPQNEPEESWQESHRPQHDPYAPSQGVAGAYSSDGQYYHPENAETNNYSYGAQYGDATLVQTDPYDPHNGYSAPYAAGPSEVPTQDVVSLPPSASQAPPKGPPRGPPKGPPRRKVETEAQPASSTAEQIREPAAPYAAGPGSYENTGVEQNPTELDGAAAESGVSGYASPQSWANNLESAVSPPPRANASSRGANPSTIEDQIVPQPPALTFSSYESSGALEGTQPSQAVEEDADQTPPANVAPLPSNGPDTEGAEAALRDLDLEGTESAEARQLADENGQDSHHVYSVADPSNEAYGSYAAAAATADEGGSAYEAFGEEPATADGEGQGSLYEQQYQSGSQSQYGYEHPPEPYGQETHVSQYNPYAPRNAGVNGSYQDSNASSSAISEDGGYGSYSAFQNGLSVDDQHEEAPYSAGPPSSQYAAFRHEIPQINHPSNAGEDPYADEAPTPRSAYIPAPGRDVPDGSQTAPVHSSSHDLSGALSPWGAGGAQEARVLTPSSGGTTIQPPTAFKKRIRDLDHSSSSGSSGAYSPSQQPASLPPSTAMSWGGTDLNGSDSPSEKYGSTLGRSGTVTQRSVSSQNLHSAPVGATDSASYFALQQSSAHAGTSPGSIGARSSSVYGASSTNLHAQYSSGHQRQPTDSAEERQRARIGIATFGLDGKLVTFLPNAAAEPGTGSGAGAGTPYGFGAATSRMTVRVSQLSAAVSSHTYGKALDFLRFPGPLFDGTPGAATGGALSRGTSGTTAGAKAKKTALVNYLNEAVAEMERGVGYLKGRRPSFVGSHAQGAPVVEDEEGGADGQRAEDRALLMRLLLVMLEHDGNTLNNPTFDSATRSLLLEGTPHVTSGSGSFGSAGLPFGSSQGPNAEQTLQIHKLSSVFLDRVQTLLRAGERREAVALSVEGKMWAHAMVIASSVDRELWKSVVEQFTDSELSARSSAEGLPQATEDVDRHSLRVAYALFSGQESSTIAKSFRTSEAHQHGLTNSYDTIKAPKGAPRWREAAATILANRGVSGDSAALTAMGDGLLQGGWVEAAHICYLLSPQTAALDGVDGPAVRLTLLGAHSPAASTDYLRDLDHILLTEIYEFIGSLRPVAKGGEAYPGLPHLQAFKMLHAHHLAELGDTKGAQKYCDAVASVLKGGKMSRHYHHAFVGQLKELTERVNGGSQDSNGASSGWMTRKISQRPTMDGMWSMLEGRFTKFVAGEDGESTVDAKSNGKGARATGRNDSASGTNTGAVGPFSHYSAITPDNTSGNITRVQSSADFHASNVYGPGAPSGNGSLPPSRAGSAMAFDIGQTQTPLQSSGFETSYPYGAPYSAGGSEWGQPPTASSLNSAYANPSHTPDPYSSDRGSDYGGGPYTSYGATGNAPWPGSTGGYGAGEEEPRSALQPPEEPYYGYQPHGAQQPQFFSNVGGESSNVVESEDGFISTMGSSFGAPVPTASSHAQASASTARFDEPDDEEDDLGFGNASTAKKAREREEASKAVQESDPGKKADKAPERPKDDSKSGGAPAKPEIKPSGSWLGRIWGRKEAPPAADPPGGHKAHLGEESVFYYDKDLKKWVNKKAGSSAPSAAATPPPPRAQTASPSVGGPGAAKPPSRTPSAMSMSAAYSASAGPPSSRSTPPPPISEEGSSSQETSLRGLAAPPPSAFRQRSNLGDPNLPAASQPTMHRSASNASMPGGGAGPPGASATPPPPPVATGTVGRGNKKRPIASRYVKVDP</sequence>
<feature type="compositionally biased region" description="Polar residues" evidence="8">
    <location>
        <begin position="875"/>
        <end position="885"/>
    </location>
</feature>
<feature type="compositionally biased region" description="Low complexity" evidence="8">
    <location>
        <begin position="707"/>
        <end position="725"/>
    </location>
</feature>
<keyword evidence="7" id="KW-0072">Autophagy</keyword>
<protein>
    <recommendedName>
        <fullName evidence="7">Protein transport protein sec16</fullName>
    </recommendedName>
</protein>
<dbReference type="GO" id="GO:0016192">
    <property type="term" value="P:vesicle-mediated transport"/>
    <property type="evidence" value="ECO:0007669"/>
    <property type="project" value="UniProtKB-KW"/>
</dbReference>
<keyword evidence="7" id="KW-0653">Protein transport</keyword>
<feature type="domain" description="Sec16 Sec23-binding" evidence="9">
    <location>
        <begin position="1260"/>
        <end position="1581"/>
    </location>
</feature>
<comment type="subcellular location">
    <subcellularLocation>
        <location evidence="1">Endoplasmic reticulum membrane</location>
        <topology evidence="1">Peripheral membrane protein</topology>
        <orientation evidence="1">Cytoplasmic side</orientation>
    </subcellularLocation>
</comment>
<feature type="compositionally biased region" description="Polar residues" evidence="8">
    <location>
        <begin position="1601"/>
        <end position="1611"/>
    </location>
</feature>
<evidence type="ECO:0000313" key="12">
    <source>
        <dbReference type="Proteomes" id="UP000245783"/>
    </source>
</evidence>
<keyword evidence="3 7" id="KW-0813">Transport</keyword>
<feature type="compositionally biased region" description="Polar residues" evidence="8">
    <location>
        <begin position="565"/>
        <end position="577"/>
    </location>
</feature>
<feature type="compositionally biased region" description="Polar residues" evidence="8">
    <location>
        <begin position="843"/>
        <end position="855"/>
    </location>
</feature>
<feature type="compositionally biased region" description="Polar residues" evidence="8">
    <location>
        <begin position="1623"/>
        <end position="1638"/>
    </location>
</feature>
<dbReference type="Proteomes" id="UP000245783">
    <property type="component" value="Unassembled WGS sequence"/>
</dbReference>
<dbReference type="InterPro" id="IPR024298">
    <property type="entry name" value="Sec16_Sec23-bd"/>
</dbReference>
<dbReference type="PANTHER" id="PTHR13402">
    <property type="entry name" value="RGPR-RELATED"/>
    <property type="match status" value="1"/>
</dbReference>
<feature type="compositionally biased region" description="Polar residues" evidence="8">
    <location>
        <begin position="545"/>
        <end position="556"/>
    </location>
</feature>
<dbReference type="OrthoDB" id="8918678at2759"/>
<feature type="compositionally biased region" description="Polar residues" evidence="8">
    <location>
        <begin position="113"/>
        <end position="127"/>
    </location>
</feature>
<dbReference type="GO" id="GO:0006914">
    <property type="term" value="P:autophagy"/>
    <property type="evidence" value="ECO:0007669"/>
    <property type="project" value="UniProtKB-KW"/>
</dbReference>
<feature type="region of interest" description="Disordered" evidence="8">
    <location>
        <begin position="436"/>
        <end position="668"/>
    </location>
</feature>
<feature type="region of interest" description="Disordered" evidence="8">
    <location>
        <begin position="1696"/>
        <end position="1921"/>
    </location>
</feature>
<feature type="compositionally biased region" description="Low complexity" evidence="8">
    <location>
        <begin position="899"/>
        <end position="920"/>
    </location>
</feature>
<dbReference type="GeneID" id="37035191"/>
<keyword evidence="5 7" id="KW-0931">ER-Golgi transport</keyword>
<evidence type="ECO:0000313" key="11">
    <source>
        <dbReference type="EMBL" id="PWN44484.1"/>
    </source>
</evidence>
<evidence type="ECO:0000256" key="4">
    <source>
        <dbReference type="ARBA" id="ARBA00022824"/>
    </source>
</evidence>
<feature type="compositionally biased region" description="Low complexity" evidence="8">
    <location>
        <begin position="681"/>
        <end position="691"/>
    </location>
</feature>
<dbReference type="CDD" id="cd09233">
    <property type="entry name" value="ACE1-Sec16-like"/>
    <property type="match status" value="1"/>
</dbReference>
<feature type="compositionally biased region" description="Polar residues" evidence="8">
    <location>
        <begin position="944"/>
        <end position="961"/>
    </location>
</feature>
<keyword evidence="12" id="KW-1185">Reference proteome</keyword>
<dbReference type="GO" id="GO:0005789">
    <property type="term" value="C:endoplasmic reticulum membrane"/>
    <property type="evidence" value="ECO:0007669"/>
    <property type="project" value="UniProtKB-SubCell"/>
</dbReference>
<dbReference type="GO" id="GO:0070973">
    <property type="term" value="P:protein localization to endoplasmic reticulum exit site"/>
    <property type="evidence" value="ECO:0007669"/>
    <property type="project" value="TreeGrafter"/>
</dbReference>
<feature type="region of interest" description="Disordered" evidence="8">
    <location>
        <begin position="1583"/>
        <end position="1664"/>
    </location>
</feature>
<feature type="compositionally biased region" description="Polar residues" evidence="8">
    <location>
        <begin position="19"/>
        <end position="28"/>
    </location>
</feature>
<reference evidence="11 12" key="1">
    <citation type="journal article" date="2018" name="Mol. Biol. Evol.">
        <title>Broad Genomic Sampling Reveals a Smut Pathogenic Ancestry of the Fungal Clade Ustilaginomycotina.</title>
        <authorList>
            <person name="Kijpornyongpan T."/>
            <person name="Mondo S.J."/>
            <person name="Barry K."/>
            <person name="Sandor L."/>
            <person name="Lee J."/>
            <person name="Lipzen A."/>
            <person name="Pangilinan J."/>
            <person name="LaButti K."/>
            <person name="Hainaut M."/>
            <person name="Henrissat B."/>
            <person name="Grigoriev I.V."/>
            <person name="Spatafora J.W."/>
            <person name="Aime M.C."/>
        </authorList>
    </citation>
    <scope>NUCLEOTIDE SEQUENCE [LARGE SCALE GENOMIC DNA]</scope>
    <source>
        <strain evidence="11 12">MCA 4658</strain>
    </source>
</reference>
<feature type="region of interest" description="Disordered" evidence="8">
    <location>
        <begin position="681"/>
        <end position="963"/>
    </location>
</feature>
<feature type="region of interest" description="Disordered" evidence="8">
    <location>
        <begin position="374"/>
        <end position="421"/>
    </location>
</feature>
<dbReference type="EMBL" id="KZ819361">
    <property type="protein sequence ID" value="PWN44484.1"/>
    <property type="molecule type" value="Genomic_DNA"/>
</dbReference>
<feature type="compositionally biased region" description="Polar residues" evidence="8">
    <location>
        <begin position="1778"/>
        <end position="1796"/>
    </location>
</feature>
<feature type="compositionally biased region" description="Polar residues" evidence="8">
    <location>
        <begin position="459"/>
        <end position="473"/>
    </location>
</feature>
<evidence type="ECO:0000259" key="10">
    <source>
        <dbReference type="Pfam" id="PF12932"/>
    </source>
</evidence>
<feature type="compositionally biased region" description="Polar residues" evidence="8">
    <location>
        <begin position="2028"/>
        <end position="2054"/>
    </location>
</feature>
<dbReference type="GO" id="GO:0012507">
    <property type="term" value="C:ER to Golgi transport vesicle membrane"/>
    <property type="evidence" value="ECO:0007669"/>
    <property type="project" value="TreeGrafter"/>
</dbReference>
<feature type="compositionally biased region" description="Pro residues" evidence="8">
    <location>
        <begin position="476"/>
        <end position="486"/>
    </location>
</feature>
<feature type="compositionally biased region" description="Low complexity" evidence="8">
    <location>
        <begin position="148"/>
        <end position="162"/>
    </location>
</feature>
<feature type="compositionally biased region" description="Basic and acidic residues" evidence="8">
    <location>
        <begin position="1865"/>
        <end position="1882"/>
    </location>
</feature>
<feature type="compositionally biased region" description="Polar residues" evidence="8">
    <location>
        <begin position="1703"/>
        <end position="1717"/>
    </location>
</feature>
<evidence type="ECO:0000256" key="1">
    <source>
        <dbReference type="ARBA" id="ARBA00004397"/>
    </source>
</evidence>
<feature type="compositionally biased region" description="Polar residues" evidence="8">
    <location>
        <begin position="292"/>
        <end position="301"/>
    </location>
</feature>
<feature type="compositionally biased region" description="Low complexity" evidence="8">
    <location>
        <begin position="64"/>
        <end position="84"/>
    </location>
</feature>
<evidence type="ECO:0000256" key="8">
    <source>
        <dbReference type="SAM" id="MobiDB-lite"/>
    </source>
</evidence>
<evidence type="ECO:0000256" key="7">
    <source>
        <dbReference type="RuleBase" id="RU364101"/>
    </source>
</evidence>
<name>A0A316W4J8_9BASI</name>
<dbReference type="Gene3D" id="1.25.40.1030">
    <property type="match status" value="1"/>
</dbReference>
<evidence type="ECO:0000256" key="6">
    <source>
        <dbReference type="ARBA" id="ARBA00024687"/>
    </source>
</evidence>
<feature type="domain" description="Sec16 central conserved" evidence="10">
    <location>
        <begin position="1031"/>
        <end position="1198"/>
    </location>
</feature>
<feature type="compositionally biased region" description="Low complexity" evidence="8">
    <location>
        <begin position="1816"/>
        <end position="1828"/>
    </location>
</feature>
<dbReference type="STRING" id="1522189.A0A316W4J8"/>
<dbReference type="InterPro" id="IPR024340">
    <property type="entry name" value="Sec16_CCD"/>
</dbReference>
<evidence type="ECO:0000256" key="3">
    <source>
        <dbReference type="ARBA" id="ARBA00022448"/>
    </source>
</evidence>
<dbReference type="Pfam" id="PF12932">
    <property type="entry name" value="Sec16"/>
    <property type="match status" value="1"/>
</dbReference>
<evidence type="ECO:0000256" key="5">
    <source>
        <dbReference type="ARBA" id="ARBA00022892"/>
    </source>
</evidence>